<dbReference type="RefSeq" id="XP_022147149.1">
    <property type="nucleotide sequence ID" value="XM_022291457.1"/>
</dbReference>
<accession>A0A6J1D065</accession>
<name>A0A6J1D065_MOMCH</name>
<dbReference type="OrthoDB" id="1738069at2759"/>
<evidence type="ECO:0000313" key="2">
    <source>
        <dbReference type="RefSeq" id="XP_022147149.1"/>
    </source>
</evidence>
<dbReference type="AlphaFoldDB" id="A0A6J1D065"/>
<dbReference type="KEGG" id="mcha:111016148"/>
<reference evidence="2" key="1">
    <citation type="submission" date="2025-08" db="UniProtKB">
        <authorList>
            <consortium name="RefSeq"/>
        </authorList>
    </citation>
    <scope>IDENTIFICATION</scope>
    <source>
        <strain evidence="2">OHB3-1</strain>
    </source>
</reference>
<dbReference type="PANTHER" id="PTHR32278:SF135">
    <property type="entry name" value="F-BOX PROTEIN PP2-B12"/>
    <property type="match status" value="1"/>
</dbReference>
<evidence type="ECO:0000313" key="1">
    <source>
        <dbReference type="Proteomes" id="UP000504603"/>
    </source>
</evidence>
<sequence length="127" mass="14579">MVGDWFSEVAKLDHVWWLDIKGKIESRKLSPKTNYAAHLVFKLAENGRHWHGLRRRPVLLRVYFEGAEVEEGNMVVLDPPEGAPTDFHERADGWMEIKMGEILTNSEMMAPLFSVLMRSITIASKVD</sequence>
<dbReference type="PANTHER" id="PTHR32278">
    <property type="entry name" value="F-BOX DOMAIN-CONTAINING PROTEIN"/>
    <property type="match status" value="1"/>
</dbReference>
<proteinExistence type="predicted"/>
<organism evidence="1 2">
    <name type="scientific">Momordica charantia</name>
    <name type="common">Bitter gourd</name>
    <name type="synonym">Balsam pear</name>
    <dbReference type="NCBI Taxonomy" id="3673"/>
    <lineage>
        <taxon>Eukaryota</taxon>
        <taxon>Viridiplantae</taxon>
        <taxon>Streptophyta</taxon>
        <taxon>Embryophyta</taxon>
        <taxon>Tracheophyta</taxon>
        <taxon>Spermatophyta</taxon>
        <taxon>Magnoliopsida</taxon>
        <taxon>eudicotyledons</taxon>
        <taxon>Gunneridae</taxon>
        <taxon>Pentapetalae</taxon>
        <taxon>rosids</taxon>
        <taxon>fabids</taxon>
        <taxon>Cucurbitales</taxon>
        <taxon>Cucurbitaceae</taxon>
        <taxon>Momordiceae</taxon>
        <taxon>Momordica</taxon>
    </lineage>
</organism>
<protein>
    <submittedName>
        <fullName evidence="2">F-box protein PP2-B10-like</fullName>
    </submittedName>
</protein>
<dbReference type="Pfam" id="PF14299">
    <property type="entry name" value="PP2"/>
    <property type="match status" value="1"/>
</dbReference>
<keyword evidence="1" id="KW-1185">Reference proteome</keyword>
<dbReference type="InterPro" id="IPR025886">
    <property type="entry name" value="PP2-like"/>
</dbReference>
<dbReference type="GeneID" id="111016148"/>
<gene>
    <name evidence="2" type="primary">LOC111016148</name>
</gene>
<dbReference type="Proteomes" id="UP000504603">
    <property type="component" value="Unplaced"/>
</dbReference>